<protein>
    <submittedName>
        <fullName evidence="2">Uncharacterized protein</fullName>
    </submittedName>
</protein>
<evidence type="ECO:0000313" key="2">
    <source>
        <dbReference type="EMBL" id="KDR85505.1"/>
    </source>
</evidence>
<keyword evidence="3" id="KW-1185">Reference proteome</keyword>
<proteinExistence type="predicted"/>
<name>A0A067TQP0_GALM3</name>
<gene>
    <name evidence="2" type="ORF">GALMADRAFT_365327</name>
</gene>
<dbReference type="AlphaFoldDB" id="A0A067TQP0"/>
<dbReference type="OrthoDB" id="2798046at2759"/>
<keyword evidence="1" id="KW-0175">Coiled coil</keyword>
<dbReference type="Proteomes" id="UP000027222">
    <property type="component" value="Unassembled WGS sequence"/>
</dbReference>
<evidence type="ECO:0000313" key="3">
    <source>
        <dbReference type="Proteomes" id="UP000027222"/>
    </source>
</evidence>
<feature type="coiled-coil region" evidence="1">
    <location>
        <begin position="303"/>
        <end position="330"/>
    </location>
</feature>
<accession>A0A067TQP0</accession>
<reference evidence="3" key="1">
    <citation type="journal article" date="2014" name="Proc. Natl. Acad. Sci. U.S.A.">
        <title>Extensive sampling of basidiomycete genomes demonstrates inadequacy of the white-rot/brown-rot paradigm for wood decay fungi.</title>
        <authorList>
            <person name="Riley R."/>
            <person name="Salamov A.A."/>
            <person name="Brown D.W."/>
            <person name="Nagy L.G."/>
            <person name="Floudas D."/>
            <person name="Held B.W."/>
            <person name="Levasseur A."/>
            <person name="Lombard V."/>
            <person name="Morin E."/>
            <person name="Otillar R."/>
            <person name="Lindquist E.A."/>
            <person name="Sun H."/>
            <person name="LaButti K.M."/>
            <person name="Schmutz J."/>
            <person name="Jabbour D."/>
            <person name="Luo H."/>
            <person name="Baker S.E."/>
            <person name="Pisabarro A.G."/>
            <person name="Walton J.D."/>
            <person name="Blanchette R.A."/>
            <person name="Henrissat B."/>
            <person name="Martin F."/>
            <person name="Cullen D."/>
            <person name="Hibbett D.S."/>
            <person name="Grigoriev I.V."/>
        </authorList>
    </citation>
    <scope>NUCLEOTIDE SEQUENCE [LARGE SCALE GENOMIC DNA]</scope>
    <source>
        <strain evidence="3">CBS 339.88</strain>
    </source>
</reference>
<organism evidence="2 3">
    <name type="scientific">Galerina marginata (strain CBS 339.88)</name>
    <dbReference type="NCBI Taxonomy" id="685588"/>
    <lineage>
        <taxon>Eukaryota</taxon>
        <taxon>Fungi</taxon>
        <taxon>Dikarya</taxon>
        <taxon>Basidiomycota</taxon>
        <taxon>Agaricomycotina</taxon>
        <taxon>Agaricomycetes</taxon>
        <taxon>Agaricomycetidae</taxon>
        <taxon>Agaricales</taxon>
        <taxon>Agaricineae</taxon>
        <taxon>Strophariaceae</taxon>
        <taxon>Galerina</taxon>
    </lineage>
</organism>
<dbReference type="EMBL" id="KL142367">
    <property type="protein sequence ID" value="KDR85505.1"/>
    <property type="molecule type" value="Genomic_DNA"/>
</dbReference>
<evidence type="ECO:0000256" key="1">
    <source>
        <dbReference type="SAM" id="Coils"/>
    </source>
</evidence>
<sequence>MDASRMFAISSFLALLVTCLFYLARFLGHDLRIRRINIFSLTADGLSYSSSTRSIGIEKLGILFHRPRLQAPYWAIITAQNYELKDDASHVSLDQLQAKLWFFPVLFRFTGGPWIEATLDGFKIRIITSKNCPLWIERLRNNLIYTVLNGETIRLQSLKTKLFLSTITAAEGYNDEVYKPGFNEAETQDEIRVQCTASQWYISTWHGRMYSFGDLQAELRRSWVEDRGSFVMIAKESRWLKLPFVASAEQEASRKSSTVWQILHALYSLPSNLVKICWEPLSTIDIYAPRCDITFTDFRLRDAELFHQAATKLKQQYNKYEERYPGIMEEVSWDLFVGAVLSVCQE</sequence>
<dbReference type="HOGENOM" id="CLU_053172_0_0_1"/>